<feature type="region of interest" description="Disordered" evidence="11">
    <location>
        <begin position="563"/>
        <end position="612"/>
    </location>
</feature>
<evidence type="ECO:0000313" key="15">
    <source>
        <dbReference type="Ensembl" id="ENSSSCP00030037784.1"/>
    </source>
</evidence>
<dbReference type="InterPro" id="IPR000460">
    <property type="entry name" value="Nlgn"/>
</dbReference>
<feature type="chain" id="PRO_5044685088" description="Carboxylesterase type B domain-containing protein" evidence="13">
    <location>
        <begin position="38"/>
        <end position="766"/>
    </location>
</feature>
<keyword evidence="10" id="KW-0325">Glycoprotein</keyword>
<evidence type="ECO:0000256" key="10">
    <source>
        <dbReference type="ARBA" id="ARBA00023180"/>
    </source>
</evidence>
<dbReference type="GO" id="GO:0007155">
    <property type="term" value="P:cell adhesion"/>
    <property type="evidence" value="ECO:0007669"/>
    <property type="project" value="UniProtKB-KW"/>
</dbReference>
<sequence length="766" mass="85051">MWLWLGPPSLSLSPKPTVGRSLCLSLWFLSLVLRASTQAPAPTVNTHFGKLRGARVPLPSEILGPVDQYLGVPYAAPPIGEKRFLPPEPPPSWSGIRNATHFPPVCPQNIHTAVPEVMLPVWFTANLDIVATYIQEPNEDCLYLNVYVPTEDGSGAKKQGEDLADNDGDEDEDIRDSGAKPVMVYIHGGSYMEGTGNMIDGSVLASYGNVIVITLNYRVGVLGLFQRAIIQSGSALSSWAVNYQPVKYTSLLADKVGCNVLDTVDMVDCLRQKSAKELVEQDIQPARYHVAFGPVIDGDVIPDDPEILMEQGEFLNYDIMLGVNQGEGLKFVEGVVDPEDGVSGTDFDYSVSNFVDNLYGYPEGKDTLRETIKFMYTDWADRDNPETRRKTLVALFTDHQWVEPSVVTADLHARYGSPTYFYAFYHHCQSLMKPAWSDAAHGDEVPYVFGVPMVGPTDLFPCNFSKNDVMLSAVVMTYWTNFAKTGDPNKPVPQDTKFIHTKANRFEEVAWSKYNPRDQLYLHIGLKPRVRDHYRATKVAFWKHLVPHLYNLHDMFHYTSTTTKVPPPDTTHSSHITRRPNGKTWSTKRPAISPAYSNENAQGSWNGDQDAGPLLVENPRDYSTELSVTIAVGASLLFLNVLAFAALYYRKDKRRQEPLRQPSPQRGAGAPELGAAPEEELAALQLGPTHHECEAGPPHDTLRLTALPDYTLTLRRSPDDIPLMTPNTITMIPNSLVGLQTLHPYNTFAAGFNSTGLPHSHSTTRV</sequence>
<feature type="compositionally biased region" description="Polar residues" evidence="11">
    <location>
        <begin position="563"/>
        <end position="574"/>
    </location>
</feature>
<reference evidence="15" key="1">
    <citation type="submission" date="2025-05" db="UniProtKB">
        <authorList>
            <consortium name="Ensembl"/>
        </authorList>
    </citation>
    <scope>IDENTIFICATION</scope>
</reference>
<evidence type="ECO:0000256" key="12">
    <source>
        <dbReference type="SAM" id="Phobius"/>
    </source>
</evidence>
<dbReference type="InterPro" id="IPR019819">
    <property type="entry name" value="Carboxylesterase_B_CS"/>
</dbReference>
<dbReference type="Ensembl" id="ENSSSCT00060028928.1">
    <property type="protein sequence ID" value="ENSSSCP00060012394.1"/>
    <property type="gene ID" value="ENSSSCG00060021340.1"/>
</dbReference>
<evidence type="ECO:0000313" key="16">
    <source>
        <dbReference type="Proteomes" id="UP000694570"/>
    </source>
</evidence>
<dbReference type="FunFam" id="3.40.50.1820:FF:000707">
    <property type="entry name" value="AGAP002090-PA-like protein"/>
    <property type="match status" value="1"/>
</dbReference>
<protein>
    <recommendedName>
        <fullName evidence="14">Carboxylesterase type B domain-containing protein</fullName>
    </recommendedName>
</protein>
<dbReference type="GO" id="GO:0005886">
    <property type="term" value="C:plasma membrane"/>
    <property type="evidence" value="ECO:0007669"/>
    <property type="project" value="UniProtKB-SubCell"/>
</dbReference>
<evidence type="ECO:0000256" key="2">
    <source>
        <dbReference type="ARBA" id="ARBA00005964"/>
    </source>
</evidence>
<dbReference type="Gene3D" id="3.40.50.1820">
    <property type="entry name" value="alpha/beta hydrolase"/>
    <property type="match status" value="2"/>
</dbReference>
<evidence type="ECO:0000259" key="14">
    <source>
        <dbReference type="Pfam" id="PF00135"/>
    </source>
</evidence>
<feature type="domain" description="Carboxylesterase type B" evidence="14">
    <location>
        <begin position="223"/>
        <end position="542"/>
    </location>
</feature>
<accession>A0A8D0XML1</accession>
<dbReference type="InterPro" id="IPR051093">
    <property type="entry name" value="Neuroligin/BSAL"/>
</dbReference>
<keyword evidence="9" id="KW-1015">Disulfide bond</keyword>
<keyword evidence="6" id="KW-0130">Cell adhesion</keyword>
<keyword evidence="4 12" id="KW-0812">Transmembrane</keyword>
<evidence type="ECO:0000256" key="1">
    <source>
        <dbReference type="ARBA" id="ARBA00004251"/>
    </source>
</evidence>
<evidence type="ECO:0000256" key="9">
    <source>
        <dbReference type="ARBA" id="ARBA00023157"/>
    </source>
</evidence>
<dbReference type="InterPro" id="IPR029058">
    <property type="entry name" value="AB_hydrolase_fold"/>
</dbReference>
<keyword evidence="8 12" id="KW-0472">Membrane</keyword>
<evidence type="ECO:0000256" key="8">
    <source>
        <dbReference type="ARBA" id="ARBA00023136"/>
    </source>
</evidence>
<feature type="compositionally biased region" description="Polar residues" evidence="11">
    <location>
        <begin position="595"/>
        <end position="607"/>
    </location>
</feature>
<proteinExistence type="inferred from homology"/>
<feature type="transmembrane region" description="Helical" evidence="12">
    <location>
        <begin position="626"/>
        <end position="649"/>
    </location>
</feature>
<keyword evidence="5 13" id="KW-0732">Signal</keyword>
<keyword evidence="3" id="KW-1003">Cell membrane</keyword>
<evidence type="ECO:0000256" key="11">
    <source>
        <dbReference type="SAM" id="MobiDB-lite"/>
    </source>
</evidence>
<comment type="subcellular location">
    <subcellularLocation>
        <location evidence="1">Cell membrane</location>
        <topology evidence="1">Single-pass type I membrane protein</topology>
    </subcellularLocation>
</comment>
<dbReference type="Proteomes" id="UP000694723">
    <property type="component" value="Unplaced"/>
</dbReference>
<evidence type="ECO:0000256" key="13">
    <source>
        <dbReference type="SAM" id="SignalP"/>
    </source>
</evidence>
<evidence type="ECO:0000256" key="7">
    <source>
        <dbReference type="ARBA" id="ARBA00022989"/>
    </source>
</evidence>
<evidence type="ECO:0000256" key="4">
    <source>
        <dbReference type="ARBA" id="ARBA00022692"/>
    </source>
</evidence>
<feature type="compositionally biased region" description="Acidic residues" evidence="11">
    <location>
        <begin position="162"/>
        <end position="174"/>
    </location>
</feature>
<name>A0A8D0XML1_PIG</name>
<organism evidence="15 16">
    <name type="scientific">Sus scrofa</name>
    <name type="common">Pig</name>
    <dbReference type="NCBI Taxonomy" id="9823"/>
    <lineage>
        <taxon>Eukaryota</taxon>
        <taxon>Metazoa</taxon>
        <taxon>Chordata</taxon>
        <taxon>Craniata</taxon>
        <taxon>Vertebrata</taxon>
        <taxon>Euteleostomi</taxon>
        <taxon>Mammalia</taxon>
        <taxon>Eutheria</taxon>
        <taxon>Laurasiatheria</taxon>
        <taxon>Artiodactyla</taxon>
        <taxon>Suina</taxon>
        <taxon>Suidae</taxon>
        <taxon>Sus</taxon>
    </lineage>
</organism>
<dbReference type="Proteomes" id="UP000694570">
    <property type="component" value="Unplaced"/>
</dbReference>
<dbReference type="GO" id="GO:0007416">
    <property type="term" value="P:synapse assembly"/>
    <property type="evidence" value="ECO:0007669"/>
    <property type="project" value="UniProtKB-ARBA"/>
</dbReference>
<dbReference type="PROSITE" id="PS00941">
    <property type="entry name" value="CARBOXYLESTERASE_B_2"/>
    <property type="match status" value="1"/>
</dbReference>
<evidence type="ECO:0000256" key="3">
    <source>
        <dbReference type="ARBA" id="ARBA00022475"/>
    </source>
</evidence>
<comment type="similarity">
    <text evidence="2">Belongs to the type-B carboxylesterase/lipase family.</text>
</comment>
<dbReference type="SUPFAM" id="SSF53474">
    <property type="entry name" value="alpha/beta-Hydrolases"/>
    <property type="match status" value="1"/>
</dbReference>
<keyword evidence="7 12" id="KW-1133">Transmembrane helix</keyword>
<feature type="region of interest" description="Disordered" evidence="11">
    <location>
        <begin position="154"/>
        <end position="175"/>
    </location>
</feature>
<dbReference type="PANTHER" id="PTHR43903">
    <property type="entry name" value="NEUROLIGIN"/>
    <property type="match status" value="1"/>
</dbReference>
<dbReference type="GO" id="GO:0042043">
    <property type="term" value="F:neurexin family protein binding"/>
    <property type="evidence" value="ECO:0007669"/>
    <property type="project" value="InterPro"/>
</dbReference>
<dbReference type="Ensembl" id="ENSSSCT00030082287.1">
    <property type="protein sequence ID" value="ENSSSCP00030037784.1"/>
    <property type="gene ID" value="ENSSSCG00030058917.1"/>
</dbReference>
<dbReference type="Pfam" id="PF00135">
    <property type="entry name" value="COesterase"/>
    <property type="match status" value="1"/>
</dbReference>
<evidence type="ECO:0000256" key="6">
    <source>
        <dbReference type="ARBA" id="ARBA00022889"/>
    </source>
</evidence>
<dbReference type="AlphaFoldDB" id="A0A8D0XML1"/>
<dbReference type="InterPro" id="IPR002018">
    <property type="entry name" value="CarbesteraseB"/>
</dbReference>
<dbReference type="PRINTS" id="PR01090">
    <property type="entry name" value="NEUROLIGIN"/>
</dbReference>
<feature type="signal peptide" evidence="13">
    <location>
        <begin position="1"/>
        <end position="37"/>
    </location>
</feature>
<evidence type="ECO:0000256" key="5">
    <source>
        <dbReference type="ARBA" id="ARBA00022729"/>
    </source>
</evidence>